<protein>
    <submittedName>
        <fullName evidence="2">Uncharacterized protein</fullName>
    </submittedName>
</protein>
<dbReference type="AlphaFoldDB" id="A0A2A6CF98"/>
<dbReference type="Proteomes" id="UP000005239">
    <property type="component" value="Unassembled WGS sequence"/>
</dbReference>
<evidence type="ECO:0000313" key="2">
    <source>
        <dbReference type="EnsemblMetazoa" id="PPA33919.1"/>
    </source>
</evidence>
<feature type="region of interest" description="Disordered" evidence="1">
    <location>
        <begin position="1"/>
        <end position="40"/>
    </location>
</feature>
<gene>
    <name evidence="2" type="primary">WBGene00272288</name>
</gene>
<name>A0A2A6CF98_PRIPA</name>
<feature type="compositionally biased region" description="Basic and acidic residues" evidence="1">
    <location>
        <begin position="9"/>
        <end position="40"/>
    </location>
</feature>
<proteinExistence type="predicted"/>
<organism evidence="2 3">
    <name type="scientific">Pristionchus pacificus</name>
    <name type="common">Parasitic nematode worm</name>
    <dbReference type="NCBI Taxonomy" id="54126"/>
    <lineage>
        <taxon>Eukaryota</taxon>
        <taxon>Metazoa</taxon>
        <taxon>Ecdysozoa</taxon>
        <taxon>Nematoda</taxon>
        <taxon>Chromadorea</taxon>
        <taxon>Rhabditida</taxon>
        <taxon>Rhabditina</taxon>
        <taxon>Diplogasteromorpha</taxon>
        <taxon>Diplogasteroidea</taxon>
        <taxon>Neodiplogasteridae</taxon>
        <taxon>Pristionchus</taxon>
    </lineage>
</organism>
<keyword evidence="3" id="KW-1185">Reference proteome</keyword>
<sequence>MESVPSFLKESRAREESKFTHEKPISSRKKESESASLRSLREKEKRYKIIYEDEGRVYEPADEDTIVDRFKVGYN</sequence>
<evidence type="ECO:0000256" key="1">
    <source>
        <dbReference type="SAM" id="MobiDB-lite"/>
    </source>
</evidence>
<evidence type="ECO:0000313" key="3">
    <source>
        <dbReference type="Proteomes" id="UP000005239"/>
    </source>
</evidence>
<reference evidence="2" key="2">
    <citation type="submission" date="2022-06" db="UniProtKB">
        <authorList>
            <consortium name="EnsemblMetazoa"/>
        </authorList>
    </citation>
    <scope>IDENTIFICATION</scope>
    <source>
        <strain evidence="2">PS312</strain>
    </source>
</reference>
<accession>A0A8R1YN46</accession>
<reference evidence="3" key="1">
    <citation type="journal article" date="2008" name="Nat. Genet.">
        <title>The Pristionchus pacificus genome provides a unique perspective on nematode lifestyle and parasitism.</title>
        <authorList>
            <person name="Dieterich C."/>
            <person name="Clifton S.W."/>
            <person name="Schuster L.N."/>
            <person name="Chinwalla A."/>
            <person name="Delehaunty K."/>
            <person name="Dinkelacker I."/>
            <person name="Fulton L."/>
            <person name="Fulton R."/>
            <person name="Godfrey J."/>
            <person name="Minx P."/>
            <person name="Mitreva M."/>
            <person name="Roeseler W."/>
            <person name="Tian H."/>
            <person name="Witte H."/>
            <person name="Yang S.P."/>
            <person name="Wilson R.K."/>
            <person name="Sommer R.J."/>
        </authorList>
    </citation>
    <scope>NUCLEOTIDE SEQUENCE [LARGE SCALE GENOMIC DNA]</scope>
    <source>
        <strain evidence="3">PS312</strain>
    </source>
</reference>
<dbReference type="EnsemblMetazoa" id="PPA33919.1">
    <property type="protein sequence ID" value="PPA33919.1"/>
    <property type="gene ID" value="WBGene00272288"/>
</dbReference>
<accession>A0A2A6CF98</accession>